<organism evidence="1 2">
    <name type="scientific">Chryseobacterium taeanense</name>
    <dbReference type="NCBI Taxonomy" id="311334"/>
    <lineage>
        <taxon>Bacteria</taxon>
        <taxon>Pseudomonadati</taxon>
        <taxon>Bacteroidota</taxon>
        <taxon>Flavobacteriia</taxon>
        <taxon>Flavobacteriales</taxon>
        <taxon>Weeksellaceae</taxon>
        <taxon>Chryseobacterium group</taxon>
        <taxon>Chryseobacterium</taxon>
    </lineage>
</organism>
<dbReference type="Proteomes" id="UP000198869">
    <property type="component" value="Unassembled WGS sequence"/>
</dbReference>
<evidence type="ECO:0000313" key="1">
    <source>
        <dbReference type="EMBL" id="SDI52653.1"/>
    </source>
</evidence>
<name>A0A1G8LAM6_9FLAO</name>
<sequence length="37" mass="4427">MSKEGTTFLFSYLFYKSLKENQNKFTKLSYLIKDIAE</sequence>
<proteinExistence type="predicted"/>
<protein>
    <submittedName>
        <fullName evidence="1">Uncharacterized protein</fullName>
    </submittedName>
</protein>
<dbReference type="EMBL" id="FNDW01000009">
    <property type="protein sequence ID" value="SDI52653.1"/>
    <property type="molecule type" value="Genomic_DNA"/>
</dbReference>
<keyword evidence="2" id="KW-1185">Reference proteome</keyword>
<gene>
    <name evidence="1" type="ORF">SAMN05421846_10935</name>
</gene>
<evidence type="ECO:0000313" key="2">
    <source>
        <dbReference type="Proteomes" id="UP000198869"/>
    </source>
</evidence>
<dbReference type="AlphaFoldDB" id="A0A1G8LAM6"/>
<accession>A0A1G8LAM6</accession>
<reference evidence="2" key="1">
    <citation type="submission" date="2016-10" db="EMBL/GenBank/DDBJ databases">
        <authorList>
            <person name="Varghese N."/>
            <person name="Submissions S."/>
        </authorList>
    </citation>
    <scope>NUCLEOTIDE SEQUENCE [LARGE SCALE GENOMIC DNA]</scope>
    <source>
        <strain evidence="2">DSM 17071</strain>
    </source>
</reference>